<evidence type="ECO:0000256" key="2">
    <source>
        <dbReference type="ARBA" id="ARBA00022692"/>
    </source>
</evidence>
<evidence type="ECO:0000313" key="9">
    <source>
        <dbReference type="Proteomes" id="UP000297948"/>
    </source>
</evidence>
<evidence type="ECO:0000256" key="3">
    <source>
        <dbReference type="ARBA" id="ARBA00022989"/>
    </source>
</evidence>
<reference evidence="8 9" key="1">
    <citation type="submission" date="2019-03" db="EMBL/GenBank/DDBJ databases">
        <authorList>
            <person name="Gonzalez-Pimentel J.L."/>
        </authorList>
    </citation>
    <scope>NUCLEOTIDE SEQUENCE [LARGE SCALE GENOMIC DNA]</scope>
    <source>
        <strain evidence="8 9">JCM 31289</strain>
    </source>
</reference>
<feature type="transmembrane region" description="Helical" evidence="6">
    <location>
        <begin position="340"/>
        <end position="359"/>
    </location>
</feature>
<proteinExistence type="predicted"/>
<dbReference type="InterPro" id="IPR036259">
    <property type="entry name" value="MFS_trans_sf"/>
</dbReference>
<gene>
    <name evidence="8" type="ORF">E4099_21270</name>
</gene>
<keyword evidence="9" id="KW-1185">Reference proteome</keyword>
<feature type="transmembrane region" description="Helical" evidence="6">
    <location>
        <begin position="209"/>
        <end position="232"/>
    </location>
</feature>
<dbReference type="GO" id="GO:0005886">
    <property type="term" value="C:plasma membrane"/>
    <property type="evidence" value="ECO:0007669"/>
    <property type="project" value="UniProtKB-SubCell"/>
</dbReference>
<dbReference type="SUPFAM" id="SSF103473">
    <property type="entry name" value="MFS general substrate transporter"/>
    <property type="match status" value="1"/>
</dbReference>
<comment type="subcellular location">
    <subcellularLocation>
        <location evidence="1">Cell membrane</location>
        <topology evidence="1">Multi-pass membrane protein</topology>
    </subcellularLocation>
</comment>
<feature type="transmembrane region" description="Helical" evidence="6">
    <location>
        <begin position="120"/>
        <end position="139"/>
    </location>
</feature>
<keyword evidence="4 6" id="KW-0472">Membrane</keyword>
<dbReference type="OrthoDB" id="783189at2"/>
<evidence type="ECO:0000256" key="6">
    <source>
        <dbReference type="SAM" id="Phobius"/>
    </source>
</evidence>
<dbReference type="PRINTS" id="PR01036">
    <property type="entry name" value="TCRTETB"/>
</dbReference>
<sequence>MLVLPASVITADYHRRRIRTWTRCQRRWRNGHMTAVITQPAPVPGAVARRRWTALAAVLLATFMGLLDASVVTVSVPSIQQDLHASFGEVQSVSAGYTLAYAVGLVTGGRLGDRHGRRRVFLVGVALFLLASLACAVAPSAPALIAARVAQGLAAAVMLPQVLSIIQHGFTGPARATALGLYGAVIGLASIAGQIVGGALLAWNPCDLGWRSAFLVNLPIGALALVVAGRTVQESRGARARLDLLGAGLLALALLALLLPPVLDQGRPAVIAGLAMAAAVLAVFTRVERRRSSPLIPMRLLAQRRIVRGLLTVLAFYAGNAGFFLLLAYHLQSGLGQNPLHSGLIFAPLGLAFAATSLAGRRLGALRTGTLLLTIGLAGVPAVVLAVPQGDQVGWLLPALILVGAGQGLVAAPLIGTVLAGVDPADAGAAGGVLLTATQTANAAGVALIGGLFAHVLDAAPGSPGVPFTAYAHATAGTTLAALALALLTGLLLRSR</sequence>
<feature type="transmembrane region" description="Helical" evidence="6">
    <location>
        <begin position="371"/>
        <end position="389"/>
    </location>
</feature>
<feature type="transmembrane region" description="Helical" evidence="6">
    <location>
        <begin position="432"/>
        <end position="456"/>
    </location>
</feature>
<protein>
    <submittedName>
        <fullName evidence="8">MFS transporter</fullName>
    </submittedName>
</protein>
<dbReference type="EMBL" id="SRID01000223">
    <property type="protein sequence ID" value="TGB01173.1"/>
    <property type="molecule type" value="Genomic_DNA"/>
</dbReference>
<dbReference type="GO" id="GO:0022857">
    <property type="term" value="F:transmembrane transporter activity"/>
    <property type="evidence" value="ECO:0007669"/>
    <property type="project" value="InterPro"/>
</dbReference>
<dbReference type="CDD" id="cd17321">
    <property type="entry name" value="MFS_MMR_MDR_like"/>
    <property type="match status" value="1"/>
</dbReference>
<keyword evidence="5" id="KW-0046">Antibiotic resistance</keyword>
<dbReference type="Proteomes" id="UP000297948">
    <property type="component" value="Unassembled WGS sequence"/>
</dbReference>
<feature type="transmembrane region" description="Helical" evidence="6">
    <location>
        <begin position="54"/>
        <end position="78"/>
    </location>
</feature>
<dbReference type="InterPro" id="IPR020846">
    <property type="entry name" value="MFS_dom"/>
</dbReference>
<dbReference type="Pfam" id="PF07690">
    <property type="entry name" value="MFS_1"/>
    <property type="match status" value="1"/>
</dbReference>
<keyword evidence="2 6" id="KW-0812">Transmembrane</keyword>
<dbReference type="InterPro" id="IPR011701">
    <property type="entry name" value="MFS"/>
</dbReference>
<feature type="domain" description="Major facilitator superfamily (MFS) profile" evidence="7">
    <location>
        <begin position="54"/>
        <end position="496"/>
    </location>
</feature>
<accession>A0A4Z0GW13</accession>
<feature type="transmembrane region" description="Helical" evidence="6">
    <location>
        <begin position="145"/>
        <end position="166"/>
    </location>
</feature>
<feature type="transmembrane region" description="Helical" evidence="6">
    <location>
        <begin position="306"/>
        <end position="328"/>
    </location>
</feature>
<dbReference type="PROSITE" id="PS50850">
    <property type="entry name" value="MFS"/>
    <property type="match status" value="1"/>
</dbReference>
<feature type="transmembrane region" description="Helical" evidence="6">
    <location>
        <begin position="468"/>
        <end position="493"/>
    </location>
</feature>
<feature type="transmembrane region" description="Helical" evidence="6">
    <location>
        <begin position="178"/>
        <end position="203"/>
    </location>
</feature>
<comment type="caution">
    <text evidence="8">The sequence shown here is derived from an EMBL/GenBank/DDBJ whole genome shotgun (WGS) entry which is preliminary data.</text>
</comment>
<keyword evidence="3 6" id="KW-1133">Transmembrane helix</keyword>
<evidence type="ECO:0000256" key="1">
    <source>
        <dbReference type="ARBA" id="ARBA00004651"/>
    </source>
</evidence>
<feature type="transmembrane region" description="Helical" evidence="6">
    <location>
        <begin position="395"/>
        <end position="420"/>
    </location>
</feature>
<evidence type="ECO:0000313" key="8">
    <source>
        <dbReference type="EMBL" id="TGB01173.1"/>
    </source>
</evidence>
<name>A0A4Z0GW13_9ACTN</name>
<evidence type="ECO:0000256" key="4">
    <source>
        <dbReference type="ARBA" id="ARBA00023136"/>
    </source>
</evidence>
<dbReference type="PANTHER" id="PTHR42718">
    <property type="entry name" value="MAJOR FACILITATOR SUPERFAMILY MULTIDRUG TRANSPORTER MFSC"/>
    <property type="match status" value="1"/>
</dbReference>
<evidence type="ECO:0000256" key="5">
    <source>
        <dbReference type="ARBA" id="ARBA00023251"/>
    </source>
</evidence>
<organism evidence="8 9">
    <name type="scientific">Streptomyces palmae</name>
    <dbReference type="NCBI Taxonomy" id="1701085"/>
    <lineage>
        <taxon>Bacteria</taxon>
        <taxon>Bacillati</taxon>
        <taxon>Actinomycetota</taxon>
        <taxon>Actinomycetes</taxon>
        <taxon>Kitasatosporales</taxon>
        <taxon>Streptomycetaceae</taxon>
        <taxon>Streptomyces</taxon>
    </lineage>
</organism>
<dbReference type="PANTHER" id="PTHR42718:SF39">
    <property type="entry name" value="ACTINORHODIN TRANSPORTER-RELATED"/>
    <property type="match status" value="1"/>
</dbReference>
<evidence type="ECO:0000259" key="7">
    <source>
        <dbReference type="PROSITE" id="PS50850"/>
    </source>
</evidence>
<feature type="transmembrane region" description="Helical" evidence="6">
    <location>
        <begin position="244"/>
        <end position="263"/>
    </location>
</feature>
<dbReference type="Gene3D" id="1.20.1720.10">
    <property type="entry name" value="Multidrug resistance protein D"/>
    <property type="match status" value="2"/>
</dbReference>
<dbReference type="GO" id="GO:0046677">
    <property type="term" value="P:response to antibiotic"/>
    <property type="evidence" value="ECO:0007669"/>
    <property type="project" value="UniProtKB-KW"/>
</dbReference>
<feature type="transmembrane region" description="Helical" evidence="6">
    <location>
        <begin position="269"/>
        <end position="285"/>
    </location>
</feature>
<feature type="transmembrane region" description="Helical" evidence="6">
    <location>
        <begin position="90"/>
        <end position="108"/>
    </location>
</feature>
<dbReference type="AlphaFoldDB" id="A0A4Z0GW13"/>